<evidence type="ECO:0000256" key="4">
    <source>
        <dbReference type="ARBA" id="ARBA00023288"/>
    </source>
</evidence>
<evidence type="ECO:0000256" key="2">
    <source>
        <dbReference type="ARBA" id="ARBA00022741"/>
    </source>
</evidence>
<keyword evidence="4" id="KW-0449">Lipoprotein</keyword>
<evidence type="ECO:0000256" key="1">
    <source>
        <dbReference type="ARBA" id="ARBA00006270"/>
    </source>
</evidence>
<dbReference type="InterPro" id="IPR005225">
    <property type="entry name" value="Small_GTP-bd"/>
</dbReference>
<dbReference type="InterPro" id="IPR027417">
    <property type="entry name" value="P-loop_NTPase"/>
</dbReference>
<dbReference type="CDD" id="cd04112">
    <property type="entry name" value="Rab26"/>
    <property type="match status" value="1"/>
</dbReference>
<dbReference type="SMART" id="SM00175">
    <property type="entry name" value="RAB"/>
    <property type="match status" value="1"/>
</dbReference>
<dbReference type="PROSITE" id="PS51421">
    <property type="entry name" value="RAS"/>
    <property type="match status" value="1"/>
</dbReference>
<dbReference type="GO" id="GO:0005525">
    <property type="term" value="F:GTP binding"/>
    <property type="evidence" value="ECO:0007669"/>
    <property type="project" value="UniProtKB-KW"/>
</dbReference>
<proteinExistence type="inferred from homology"/>
<dbReference type="SMART" id="SM00173">
    <property type="entry name" value="RAS"/>
    <property type="match status" value="1"/>
</dbReference>
<protein>
    <submittedName>
        <fullName evidence="7">Ras-related protein Rab-26 isoform X1</fullName>
    </submittedName>
</protein>
<feature type="compositionally biased region" description="Polar residues" evidence="5">
    <location>
        <begin position="122"/>
        <end position="131"/>
    </location>
</feature>
<dbReference type="PANTHER" id="PTHR47978">
    <property type="match status" value="1"/>
</dbReference>
<dbReference type="SMART" id="SM00176">
    <property type="entry name" value="RAN"/>
    <property type="match status" value="1"/>
</dbReference>
<dbReference type="PRINTS" id="PR00449">
    <property type="entry name" value="RASTRNSFRMNG"/>
</dbReference>
<dbReference type="KEGG" id="gfs:119645249"/>
<organism evidence="6 7">
    <name type="scientific">Glossina fuscipes</name>
    <dbReference type="NCBI Taxonomy" id="7396"/>
    <lineage>
        <taxon>Eukaryota</taxon>
        <taxon>Metazoa</taxon>
        <taxon>Ecdysozoa</taxon>
        <taxon>Arthropoda</taxon>
        <taxon>Hexapoda</taxon>
        <taxon>Insecta</taxon>
        <taxon>Pterygota</taxon>
        <taxon>Neoptera</taxon>
        <taxon>Endopterygota</taxon>
        <taxon>Diptera</taxon>
        <taxon>Brachycera</taxon>
        <taxon>Muscomorpha</taxon>
        <taxon>Hippoboscoidea</taxon>
        <taxon>Glossinidae</taxon>
        <taxon>Glossina</taxon>
    </lineage>
</organism>
<evidence type="ECO:0000256" key="3">
    <source>
        <dbReference type="ARBA" id="ARBA00023134"/>
    </source>
</evidence>
<accession>A0A9C6E4P1</accession>
<keyword evidence="3" id="KW-0342">GTP-binding</keyword>
<keyword evidence="6" id="KW-1185">Reference proteome</keyword>
<dbReference type="PROSITE" id="PS51419">
    <property type="entry name" value="RAB"/>
    <property type="match status" value="1"/>
</dbReference>
<dbReference type="Pfam" id="PF00071">
    <property type="entry name" value="Ras"/>
    <property type="match status" value="1"/>
</dbReference>
<dbReference type="AlphaFoldDB" id="A0A9C6E4P1"/>
<keyword evidence="2" id="KW-0547">Nucleotide-binding</keyword>
<dbReference type="GeneID" id="119645249"/>
<dbReference type="Proteomes" id="UP000092443">
    <property type="component" value="Unplaced"/>
</dbReference>
<evidence type="ECO:0000313" key="7">
    <source>
        <dbReference type="RefSeq" id="XP_037901279.1"/>
    </source>
</evidence>
<sequence>MSRNRSMSVCGVIKSDPKTLPIVTQSKQCQQLQSNEDTFLPTSSDSVNLLAEVSERRESLVKPTWQNIRPGQISVKTLEKINGISSDSDNDDSQPEQIRRLSIQARQSAQLQRENKNKNSPRKCSSGNLGQLTRKGSLVMHRDSLSQAIPADNETSQSSTHKNAVPNEGGAPVCRNAGLKLIRIISRKCGNHSQVLKQKLCDEILAKVIMLGDSGVGKTSLLVMFRDGVYMPCYYVTTVGIDFMNKVVLVDGTRVKLQIWDTAGQERFRSVTHAYYRDAHALLLLYDVTNKVTYDNIRAWLCEIRDCAQENVVIVLIGNKADCSNSDRQIKREDGERLAREHNVPFMETSAKTGQNVELAFETVARQLKSRGYENGDEGKFNVHEFVRDNTKAKSVCAQCNF</sequence>
<gene>
    <name evidence="7" type="primary">LOC119645249</name>
</gene>
<dbReference type="PROSITE" id="PS51420">
    <property type="entry name" value="RHO"/>
    <property type="match status" value="1"/>
</dbReference>
<dbReference type="SUPFAM" id="SSF52540">
    <property type="entry name" value="P-loop containing nucleoside triphosphate hydrolases"/>
    <property type="match status" value="1"/>
</dbReference>
<evidence type="ECO:0000313" key="6">
    <source>
        <dbReference type="Proteomes" id="UP000092443"/>
    </source>
</evidence>
<dbReference type="RefSeq" id="XP_037901279.1">
    <property type="nucleotide sequence ID" value="XM_038045351.1"/>
</dbReference>
<reference evidence="7" key="1">
    <citation type="submission" date="2025-08" db="UniProtKB">
        <authorList>
            <consortium name="RefSeq"/>
        </authorList>
    </citation>
    <scope>IDENTIFICATION</scope>
    <source>
        <tissue evidence="7">Whole body pupa</tissue>
    </source>
</reference>
<dbReference type="SMART" id="SM00174">
    <property type="entry name" value="RHO"/>
    <property type="match status" value="1"/>
</dbReference>
<evidence type="ECO:0000256" key="5">
    <source>
        <dbReference type="SAM" id="MobiDB-lite"/>
    </source>
</evidence>
<dbReference type="GO" id="GO:0003924">
    <property type="term" value="F:GTPase activity"/>
    <property type="evidence" value="ECO:0007669"/>
    <property type="project" value="InterPro"/>
</dbReference>
<dbReference type="NCBIfam" id="TIGR00231">
    <property type="entry name" value="small_GTP"/>
    <property type="match status" value="1"/>
</dbReference>
<feature type="region of interest" description="Disordered" evidence="5">
    <location>
        <begin position="149"/>
        <end position="169"/>
    </location>
</feature>
<feature type="region of interest" description="Disordered" evidence="5">
    <location>
        <begin position="106"/>
        <end position="131"/>
    </location>
</feature>
<comment type="similarity">
    <text evidence="1">Belongs to the small GTPase superfamily. Rab family.</text>
</comment>
<dbReference type="FunFam" id="3.40.50.300:FF:001129">
    <property type="entry name" value="ras-related protein Rab-44 isoform X2"/>
    <property type="match status" value="1"/>
</dbReference>
<dbReference type="Gene3D" id="3.40.50.300">
    <property type="entry name" value="P-loop containing nucleotide triphosphate hydrolases"/>
    <property type="match status" value="1"/>
</dbReference>
<name>A0A9C6E4P1_9MUSC</name>
<feature type="compositionally biased region" description="Polar residues" evidence="5">
    <location>
        <begin position="153"/>
        <end position="162"/>
    </location>
</feature>
<dbReference type="SMART" id="SM00177">
    <property type="entry name" value="ARF"/>
    <property type="match status" value="1"/>
</dbReference>
<dbReference type="InterPro" id="IPR001806">
    <property type="entry name" value="Small_GTPase"/>
</dbReference>